<feature type="transmembrane region" description="Helical" evidence="10">
    <location>
        <begin position="794"/>
        <end position="814"/>
    </location>
</feature>
<evidence type="ECO:0000256" key="11">
    <source>
        <dbReference type="SAM" id="MobiDB-lite"/>
    </source>
</evidence>
<dbReference type="InterPro" id="IPR046342">
    <property type="entry name" value="CBS_dom_sf"/>
</dbReference>
<keyword evidence="6 10" id="KW-0406">Ion transport</keyword>
<dbReference type="FunFam" id="1.10.3080.10:FF:000022">
    <property type="entry name" value="Chloride channel protein"/>
    <property type="match status" value="1"/>
</dbReference>
<reference evidence="14" key="1">
    <citation type="submission" date="2022-11" db="UniProtKB">
        <authorList>
            <consortium name="WormBaseParasite"/>
        </authorList>
    </citation>
    <scope>IDENTIFICATION</scope>
</reference>
<evidence type="ECO:0000256" key="8">
    <source>
        <dbReference type="ARBA" id="ARBA00023214"/>
    </source>
</evidence>
<dbReference type="GO" id="GO:0005247">
    <property type="term" value="F:voltage-gated chloride channel activity"/>
    <property type="evidence" value="ECO:0007669"/>
    <property type="project" value="TreeGrafter"/>
</dbReference>
<feature type="transmembrane region" description="Helical" evidence="10">
    <location>
        <begin position="244"/>
        <end position="268"/>
    </location>
</feature>
<evidence type="ECO:0000256" key="1">
    <source>
        <dbReference type="ARBA" id="ARBA00004141"/>
    </source>
</evidence>
<feature type="compositionally biased region" description="Polar residues" evidence="11">
    <location>
        <begin position="1300"/>
        <end position="1316"/>
    </location>
</feature>
<dbReference type="SUPFAM" id="SSF81321">
    <property type="entry name" value="Family A G protein-coupled receptor-like"/>
    <property type="match status" value="1"/>
</dbReference>
<dbReference type="GO" id="GO:0004930">
    <property type="term" value="F:G protein-coupled receptor activity"/>
    <property type="evidence" value="ECO:0007669"/>
    <property type="project" value="InterPro"/>
</dbReference>
<feature type="compositionally biased region" description="Polar residues" evidence="11">
    <location>
        <begin position="1002"/>
        <end position="1012"/>
    </location>
</feature>
<feature type="transmembrane region" description="Helical" evidence="10">
    <location>
        <begin position="466"/>
        <end position="490"/>
    </location>
</feature>
<dbReference type="InterPro" id="IPR014743">
    <property type="entry name" value="Cl-channel_core"/>
</dbReference>
<dbReference type="Pfam" id="PF00654">
    <property type="entry name" value="Voltage_CLC"/>
    <property type="match status" value="1"/>
</dbReference>
<feature type="compositionally biased region" description="Polar residues" evidence="11">
    <location>
        <begin position="1020"/>
        <end position="1030"/>
    </location>
</feature>
<evidence type="ECO:0000259" key="12">
    <source>
        <dbReference type="PROSITE" id="PS51371"/>
    </source>
</evidence>
<dbReference type="CDD" id="cd00637">
    <property type="entry name" value="7tm_classA_rhodopsin-like"/>
    <property type="match status" value="1"/>
</dbReference>
<dbReference type="InterPro" id="IPR000644">
    <property type="entry name" value="CBS_dom"/>
</dbReference>
<proteinExistence type="inferred from homology"/>
<feature type="region of interest" description="Disordered" evidence="11">
    <location>
        <begin position="1123"/>
        <end position="1185"/>
    </location>
</feature>
<dbReference type="SUPFAM" id="SSF81340">
    <property type="entry name" value="Clc chloride channel"/>
    <property type="match status" value="1"/>
</dbReference>
<evidence type="ECO:0000256" key="2">
    <source>
        <dbReference type="ARBA" id="ARBA00022448"/>
    </source>
</evidence>
<feature type="transmembrane region" description="Helical" evidence="10">
    <location>
        <begin position="120"/>
        <end position="144"/>
    </location>
</feature>
<feature type="transmembrane region" description="Helical" evidence="10">
    <location>
        <begin position="762"/>
        <end position="782"/>
    </location>
</feature>
<keyword evidence="7 10" id="KW-0472">Membrane</keyword>
<dbReference type="PRINTS" id="PR00762">
    <property type="entry name" value="CLCHANNEL"/>
</dbReference>
<dbReference type="InterPro" id="IPR000276">
    <property type="entry name" value="GPCR_Rhodpsn"/>
</dbReference>
<accession>A0A915DD91</accession>
<feature type="transmembrane region" description="Helical" evidence="10">
    <location>
        <begin position="689"/>
        <end position="706"/>
    </location>
</feature>
<protein>
    <recommendedName>
        <fullName evidence="10">Chloride channel protein</fullName>
    </recommendedName>
</protein>
<feature type="compositionally biased region" description="Polar residues" evidence="11">
    <location>
        <begin position="1164"/>
        <end position="1173"/>
    </location>
</feature>
<feature type="transmembrane region" description="Helical" evidence="10">
    <location>
        <begin position="171"/>
        <end position="190"/>
    </location>
</feature>
<feature type="domain" description="CBS" evidence="12">
    <location>
        <begin position="916"/>
        <end position="976"/>
    </location>
</feature>
<feature type="transmembrane region" description="Helical" evidence="10">
    <location>
        <begin position="403"/>
        <end position="425"/>
    </location>
</feature>
<dbReference type="PROSITE" id="PS51371">
    <property type="entry name" value="CBS"/>
    <property type="match status" value="1"/>
</dbReference>
<dbReference type="WBParaSite" id="jg18002.1">
    <property type="protein sequence ID" value="jg18002.1"/>
    <property type="gene ID" value="jg18002"/>
</dbReference>
<dbReference type="PANTHER" id="PTHR45720">
    <property type="entry name" value="CHLORIDE CHANNEL PROTEIN 2"/>
    <property type="match status" value="1"/>
</dbReference>
<keyword evidence="9" id="KW-0129">CBS domain</keyword>
<dbReference type="Gene3D" id="1.10.3080.10">
    <property type="entry name" value="Clc chloride channel"/>
    <property type="match status" value="1"/>
</dbReference>
<evidence type="ECO:0000256" key="4">
    <source>
        <dbReference type="ARBA" id="ARBA00022737"/>
    </source>
</evidence>
<feature type="region of interest" description="Disordered" evidence="11">
    <location>
        <begin position="1085"/>
        <end position="1107"/>
    </location>
</feature>
<feature type="transmembrane region" description="Helical" evidence="10">
    <location>
        <begin position="16"/>
        <end position="37"/>
    </location>
</feature>
<evidence type="ECO:0000256" key="3">
    <source>
        <dbReference type="ARBA" id="ARBA00022692"/>
    </source>
</evidence>
<dbReference type="SUPFAM" id="SSF54631">
    <property type="entry name" value="CBS-domain pair"/>
    <property type="match status" value="1"/>
</dbReference>
<name>A0A915DD91_9BILA</name>
<dbReference type="InterPro" id="IPR001807">
    <property type="entry name" value="ClC"/>
</dbReference>
<feature type="transmembrane region" description="Helical" evidence="10">
    <location>
        <begin position="566"/>
        <end position="589"/>
    </location>
</feature>
<sequence>MAASNESLYGFFNDKGFCWTLVAVFGAKLVVGLVGSIQSACNCLLAFNALFNLCYQTNHIIPFWISLTGRNFISLPLCFYLQLYGIFAVHCNLGISLSIGVDRLLCVSLPTWQNKKVSMYLSTIVGLSSCYAVYILVLCFQMTLRLPNLAVLCSASDCYQSELSVTVSRNAIIFVVLNIGCYAVVWVLLFTAAVKRDAVKDMMTIKIFKSLTIIMLMEIFGCLSNWVARLFIIPKMDLSALPHLYVTSLLSMAANSAMATNPIILYHFSAEYHRIFDKQYYAIFGKRKISARKSIISIHLTNSKKPANLSRKHEQHFEKRVERLGRQYSYEHTVQLGGTALTSLQTKKITQISWNYPQESVRFNEHDPREDWKEERRANTWTMQLKRWISSCRAVFSWNSLRMLLIDWLFLAILGIGMALTSMFMDTVIEYLQTFQLVLMSKSGQTGSTYLDYICTYLSWLGYTELLVVCSAMIVHYLAPQAIVQLVFWNPRDENYLRGVVLKDFLTLRTLISKVVGLTFSLGSGIPIGKMGPFVHVASIAANLLSNIAATVDGAYGNECRKSEMLAAACATGVACTFSAPIGGVLFSIEVTTMYFSVRNYWRGFFAAACGATVFRLLRVIVFKAEVTLVAFYQTHFPQDAFEPEELPFFALIGLLSGLLGAGFIVFYQSVVMFLRQNPLAKRFFQRNWIVYPVVVAFLVATITYPRGYGRFLSGRYKFTQTVVDLFSNCTWSKPMYSVDSPHGCSSELLATWTNHEGYGPYNVFLVLCLFAVTFLFLSALCNTMPIPCGMFMPMFVVGAAFGRLIGEIVSIIFPDGIPGGTDQPIFPGIYAVVGAAALTGAITHSVSVAMICCEITGQLIYIIPLMIAVIIANAVCTYLQPSVYDVMIRIKHLPYLPDLPPSNAAVHMFTAEHIMVSPVRYLCRLTSYADIRNVLVDMPKLRSFPVVDDPSSMMLLGSVPRRTLLELLSKQIGDEARKKEAERRIRSAIETIDRHFREAQDQQMQQSPSSGNEKDKGSTESLTKRSISSWEDVPMPREQDTYTEQPPFRKTSINLPAESLTVAAKKVSVVEPYIHRTHSESALASKLKRKLKNNRNESRPRKRNRFLVEPVHHAYNNYFKKIGKNISSHKNKDGGRPRARRNAVSSSVSVQGKMNDDDEADVSRSNSGTSTPARKHSWSDSKVWNNHHDHQASITKNITDYVKQAKRRLLFMQTRHKESVEKVEYDLFDEERRQWELAQLEEVVEFDEKQIDPAPFNWFAKHQSTKDLRIAIQNSQNGVPLKREDTSSSELNSSEQQSTAESTFPNGTPTFSIEGSANLDVESGGEWARGASPINISVEQWSSPINTRTSSPNPGDEVSNMQVSPGFHEILERKRNESSGCEEVHDVLTPTLKIVHASSASLHHFVNHPMLTIQEENEPIGISRKSSLKSLRNSSLRRTDAALVVAAAIAPIQPPQFLNLESIEAGTSDQLGMEALTPEPGDVAMAVAYLRRKSLALEDLMSLEETPLPDQSFEQR</sequence>
<feature type="transmembrane region" description="Helical" evidence="10">
    <location>
        <begin position="826"/>
        <end position="853"/>
    </location>
</feature>
<keyword evidence="2 10" id="KW-0813">Transport</keyword>
<dbReference type="PANTHER" id="PTHR45720:SF10">
    <property type="entry name" value="CHLORIDE CHANNEL PROTEIN 2"/>
    <property type="match status" value="1"/>
</dbReference>
<feature type="region of interest" description="Disordered" evidence="11">
    <location>
        <begin position="1275"/>
        <end position="1317"/>
    </location>
</feature>
<keyword evidence="5 10" id="KW-1133">Transmembrane helix</keyword>
<comment type="similarity">
    <text evidence="10">Belongs to the chloride channel (TC 2.A.49) family.</text>
</comment>
<organism evidence="13 14">
    <name type="scientific">Ditylenchus dipsaci</name>
    <dbReference type="NCBI Taxonomy" id="166011"/>
    <lineage>
        <taxon>Eukaryota</taxon>
        <taxon>Metazoa</taxon>
        <taxon>Ecdysozoa</taxon>
        <taxon>Nematoda</taxon>
        <taxon>Chromadorea</taxon>
        <taxon>Rhabditida</taxon>
        <taxon>Tylenchina</taxon>
        <taxon>Tylenchomorpha</taxon>
        <taxon>Sphaerularioidea</taxon>
        <taxon>Anguinidae</taxon>
        <taxon>Anguininae</taxon>
        <taxon>Ditylenchus</taxon>
    </lineage>
</organism>
<keyword evidence="4" id="KW-0677">Repeat</keyword>
<feature type="transmembrane region" description="Helical" evidence="10">
    <location>
        <begin position="860"/>
        <end position="881"/>
    </location>
</feature>
<evidence type="ECO:0000256" key="10">
    <source>
        <dbReference type="RuleBase" id="RU361221"/>
    </source>
</evidence>
<evidence type="ECO:0000256" key="5">
    <source>
        <dbReference type="ARBA" id="ARBA00022989"/>
    </source>
</evidence>
<feature type="transmembrane region" description="Helical" evidence="10">
    <location>
        <begin position="211"/>
        <end position="232"/>
    </location>
</feature>
<feature type="transmembrane region" description="Helical" evidence="10">
    <location>
        <begin position="44"/>
        <end position="67"/>
    </location>
</feature>
<feature type="region of interest" description="Disordered" evidence="11">
    <location>
        <begin position="1339"/>
        <end position="1363"/>
    </location>
</feature>
<dbReference type="CDD" id="cd03683">
    <property type="entry name" value="ClC_1_like"/>
    <property type="match status" value="1"/>
</dbReference>
<keyword evidence="8 10" id="KW-0868">Chloride</keyword>
<evidence type="ECO:0000313" key="14">
    <source>
        <dbReference type="WBParaSite" id="jg18002.1"/>
    </source>
</evidence>
<dbReference type="SMART" id="SM01381">
    <property type="entry name" value="7TM_GPCR_Srsx"/>
    <property type="match status" value="1"/>
</dbReference>
<keyword evidence="3 10" id="KW-0812">Transmembrane</keyword>
<evidence type="ECO:0000256" key="7">
    <source>
        <dbReference type="ARBA" id="ARBA00023136"/>
    </source>
</evidence>
<feature type="transmembrane region" description="Helical" evidence="10">
    <location>
        <begin position="647"/>
        <end position="668"/>
    </location>
</feature>
<feature type="transmembrane region" description="Helical" evidence="10">
    <location>
        <begin position="601"/>
        <end position="622"/>
    </location>
</feature>
<evidence type="ECO:0000256" key="6">
    <source>
        <dbReference type="ARBA" id="ARBA00023065"/>
    </source>
</evidence>
<dbReference type="InterPro" id="IPR050970">
    <property type="entry name" value="Cl_channel_volt-gated"/>
</dbReference>
<comment type="caution">
    <text evidence="10">Lacks conserved residue(s) required for the propagation of feature annotation.</text>
</comment>
<feature type="region of interest" description="Disordered" evidence="11">
    <location>
        <begin position="998"/>
        <end position="1051"/>
    </location>
</feature>
<dbReference type="Proteomes" id="UP000887574">
    <property type="component" value="Unplaced"/>
</dbReference>
<evidence type="ECO:0000313" key="13">
    <source>
        <dbReference type="Proteomes" id="UP000887574"/>
    </source>
</evidence>
<comment type="subcellular location">
    <subcellularLocation>
        <location evidence="1 10">Membrane</location>
        <topology evidence="1 10">Multi-pass membrane protein</topology>
    </subcellularLocation>
</comment>
<feature type="transmembrane region" description="Helical" evidence="10">
    <location>
        <begin position="79"/>
        <end position="99"/>
    </location>
</feature>
<evidence type="ECO:0000256" key="9">
    <source>
        <dbReference type="PROSITE-ProRule" id="PRU00703"/>
    </source>
</evidence>
<dbReference type="GO" id="GO:0005886">
    <property type="term" value="C:plasma membrane"/>
    <property type="evidence" value="ECO:0007669"/>
    <property type="project" value="TreeGrafter"/>
</dbReference>
<keyword evidence="13" id="KW-1185">Reference proteome</keyword>
<dbReference type="Gene3D" id="3.10.580.10">
    <property type="entry name" value="CBS-domain"/>
    <property type="match status" value="1"/>
</dbReference>
<feature type="compositionally biased region" description="Low complexity" evidence="11">
    <location>
        <begin position="1289"/>
        <end position="1299"/>
    </location>
</feature>